<name>A0A0N4YCK7_NIPBR</name>
<dbReference type="Proteomes" id="UP000271162">
    <property type="component" value="Unassembled WGS sequence"/>
</dbReference>
<feature type="compositionally biased region" description="Basic and acidic residues" evidence="1">
    <location>
        <begin position="1"/>
        <end position="14"/>
    </location>
</feature>
<keyword evidence="3" id="KW-1185">Reference proteome</keyword>
<reference evidence="2 3" key="2">
    <citation type="submission" date="2018-11" db="EMBL/GenBank/DDBJ databases">
        <authorList>
            <consortium name="Pathogen Informatics"/>
        </authorList>
    </citation>
    <scope>NUCLEOTIDE SEQUENCE [LARGE SCALE GENOMIC DNA]</scope>
</reference>
<dbReference type="STRING" id="27835.A0A0N4YCK7"/>
<reference evidence="4" key="1">
    <citation type="submission" date="2017-02" db="UniProtKB">
        <authorList>
            <consortium name="WormBaseParasite"/>
        </authorList>
    </citation>
    <scope>IDENTIFICATION</scope>
</reference>
<evidence type="ECO:0000313" key="3">
    <source>
        <dbReference type="Proteomes" id="UP000271162"/>
    </source>
</evidence>
<organism evidence="4">
    <name type="scientific">Nippostrongylus brasiliensis</name>
    <name type="common">Rat hookworm</name>
    <dbReference type="NCBI Taxonomy" id="27835"/>
    <lineage>
        <taxon>Eukaryota</taxon>
        <taxon>Metazoa</taxon>
        <taxon>Ecdysozoa</taxon>
        <taxon>Nematoda</taxon>
        <taxon>Chromadorea</taxon>
        <taxon>Rhabditida</taxon>
        <taxon>Rhabditina</taxon>
        <taxon>Rhabditomorpha</taxon>
        <taxon>Strongyloidea</taxon>
        <taxon>Heligmosomidae</taxon>
        <taxon>Nippostrongylus</taxon>
    </lineage>
</organism>
<accession>A0A0N4YCK7</accession>
<evidence type="ECO:0000313" key="2">
    <source>
        <dbReference type="EMBL" id="VDL77869.1"/>
    </source>
</evidence>
<dbReference type="AlphaFoldDB" id="A0A0N4YCK7"/>
<gene>
    <name evidence="2" type="ORF">NBR_LOCUS14280</name>
</gene>
<protein>
    <submittedName>
        <fullName evidence="4">Uncharacterized F-box protein (inferred by orthology to a C. elegans protein)</fullName>
    </submittedName>
</protein>
<evidence type="ECO:0000313" key="4">
    <source>
        <dbReference type="WBParaSite" id="NBR_0001427901-mRNA-1"/>
    </source>
</evidence>
<proteinExistence type="predicted"/>
<sequence length="525" mass="54433">MPLDEKLEVARDDPSTSGLDWQPKYQPPGIPRLSLVVNSLLFELKKANIKWKRNLKLLMRRKLTNAIDAERHRVERILLNGECTFMLELGVQLSSIALRLDADPSLRSLSSRKSSIRSKKLLDLDDSTLLYVARLLDGRSLLHFSQASQKIRRVIAPNISSLKRMQSAVYDVFVDFNKRTGREDVRALRRGRTVHFGNNVSASNWLPAIHRMYEDNRIRPIAFLFKGGHCAETHGRRYCEGADLRCFVEKDFIAFISLFVPHLQEVQLLTSSFGAIVHDRTAVKSTLDGRWGATRMLLAVLAVVNAVPPPSSTNLPEVSSTPDLSTASEASAEFAKLQGDDADLVAKYKGIVAKDMRGRRRSAFSNFGGGYGSFGRGGGGPFNGFNGGYGMGGGGYGGGGDDFGGGYGGGPYGGGGGGYGGYGGGGGGGDYGGFGGGGNGGWGGGYGGNGGGDFGGPYGGGGGPMGGFGGGYGGYGGGGGGYGGGMGGMGGGDYAGGYGGSPYGGGGYGGDSMGGGGCPGGGCRG</sequence>
<evidence type="ECO:0000256" key="1">
    <source>
        <dbReference type="SAM" id="MobiDB-lite"/>
    </source>
</evidence>
<feature type="region of interest" description="Disordered" evidence="1">
    <location>
        <begin position="1"/>
        <end position="23"/>
    </location>
</feature>
<dbReference type="EMBL" id="UYSL01021300">
    <property type="protein sequence ID" value="VDL77869.1"/>
    <property type="molecule type" value="Genomic_DNA"/>
</dbReference>
<dbReference type="WBParaSite" id="NBR_0001427901-mRNA-1">
    <property type="protein sequence ID" value="NBR_0001427901-mRNA-1"/>
    <property type="gene ID" value="NBR_0001427901"/>
</dbReference>